<dbReference type="Gene3D" id="2.60.120.1060">
    <property type="entry name" value="NPCBM/NEW2 domain"/>
    <property type="match status" value="1"/>
</dbReference>
<dbReference type="RefSeq" id="WP_089024131.1">
    <property type="nucleotide sequence ID" value="NZ_NIQC01000025.1"/>
</dbReference>
<name>A0A226BY82_9FIRM</name>
<dbReference type="Pfam" id="PF07833">
    <property type="entry name" value="Cu_amine_oxidN1"/>
    <property type="match status" value="1"/>
</dbReference>
<protein>
    <recommendedName>
        <fullName evidence="1">Copper amine oxidase-like N-terminal domain-containing protein</fullName>
    </recommendedName>
</protein>
<dbReference type="Gene3D" id="3.30.457.10">
    <property type="entry name" value="Copper amine oxidase-like, N-terminal domain"/>
    <property type="match status" value="1"/>
</dbReference>
<organism evidence="2 3">
    <name type="scientific">Natranaerobius trueperi</name>
    <dbReference type="NCBI Taxonomy" id="759412"/>
    <lineage>
        <taxon>Bacteria</taxon>
        <taxon>Bacillati</taxon>
        <taxon>Bacillota</taxon>
        <taxon>Clostridia</taxon>
        <taxon>Natranaerobiales</taxon>
        <taxon>Natranaerobiaceae</taxon>
        <taxon>Natranaerobius</taxon>
    </lineage>
</organism>
<feature type="domain" description="Copper amine oxidase-like N-terminal" evidence="1">
    <location>
        <begin position="32"/>
        <end position="88"/>
    </location>
</feature>
<dbReference type="InterPro" id="IPR036582">
    <property type="entry name" value="Mao_N_sf"/>
</dbReference>
<gene>
    <name evidence="2" type="ORF">CDO51_10030</name>
</gene>
<sequence>MFSKEKCKGILIGVILTLLLVSTVFAEEVREQIEVLYNDISIYIDGSRIETEKEPFIYEGYTYVPIRVISEALDKDVHWDSEKNSISIGSEVKSYIKMKDMNTITASSKDWKEFDTFTTNIMEEYSDGYHFYRSYSKFFSELHYEYFLNEDYDSFQVKIAPDKVWSTREKDENIGSFQFFADGGKIYDTGEIESDLTEPIEINLNLKDIVKFEIKGEGKGLGFIEPRFIK</sequence>
<dbReference type="OrthoDB" id="9780101at2"/>
<comment type="caution">
    <text evidence="2">The sequence shown here is derived from an EMBL/GenBank/DDBJ whole genome shotgun (WGS) entry which is preliminary data.</text>
</comment>
<keyword evidence="3" id="KW-1185">Reference proteome</keyword>
<proteinExistence type="predicted"/>
<evidence type="ECO:0000259" key="1">
    <source>
        <dbReference type="Pfam" id="PF07833"/>
    </source>
</evidence>
<dbReference type="AlphaFoldDB" id="A0A226BY82"/>
<dbReference type="InterPro" id="IPR038637">
    <property type="entry name" value="NPCBM_sf"/>
</dbReference>
<evidence type="ECO:0000313" key="3">
    <source>
        <dbReference type="Proteomes" id="UP000214588"/>
    </source>
</evidence>
<reference evidence="2 3" key="1">
    <citation type="submission" date="2017-06" db="EMBL/GenBank/DDBJ databases">
        <title>Draft Genome Sequence of Natranaerobius trueperi halophilic, alkalithermophilic bacteria from soda lakes.</title>
        <authorList>
            <person name="Zhao B."/>
        </authorList>
    </citation>
    <scope>NUCLEOTIDE SEQUENCE [LARGE SCALE GENOMIC DNA]</scope>
    <source>
        <strain evidence="2 3">DSM 18760</strain>
    </source>
</reference>
<accession>A0A226BY82</accession>
<dbReference type="InterPro" id="IPR012854">
    <property type="entry name" value="Cu_amine_oxidase-like_N"/>
</dbReference>
<dbReference type="EMBL" id="NIQC01000025">
    <property type="protein sequence ID" value="OWZ83159.1"/>
    <property type="molecule type" value="Genomic_DNA"/>
</dbReference>
<evidence type="ECO:0000313" key="2">
    <source>
        <dbReference type="EMBL" id="OWZ83159.1"/>
    </source>
</evidence>
<dbReference type="SUPFAM" id="SSF55383">
    <property type="entry name" value="Copper amine oxidase, domain N"/>
    <property type="match status" value="1"/>
</dbReference>
<dbReference type="Proteomes" id="UP000214588">
    <property type="component" value="Unassembled WGS sequence"/>
</dbReference>